<dbReference type="SUPFAM" id="SSF56436">
    <property type="entry name" value="C-type lectin-like"/>
    <property type="match status" value="1"/>
</dbReference>
<evidence type="ECO:0000313" key="2">
    <source>
        <dbReference type="EMBL" id="KAK7482928.1"/>
    </source>
</evidence>
<organism evidence="2 3">
    <name type="scientific">Batillaria attramentaria</name>
    <dbReference type="NCBI Taxonomy" id="370345"/>
    <lineage>
        <taxon>Eukaryota</taxon>
        <taxon>Metazoa</taxon>
        <taxon>Spiralia</taxon>
        <taxon>Lophotrochozoa</taxon>
        <taxon>Mollusca</taxon>
        <taxon>Gastropoda</taxon>
        <taxon>Caenogastropoda</taxon>
        <taxon>Sorbeoconcha</taxon>
        <taxon>Cerithioidea</taxon>
        <taxon>Batillariidae</taxon>
        <taxon>Batillaria</taxon>
    </lineage>
</organism>
<dbReference type="PANTHER" id="PTHR22801:SF63">
    <property type="entry name" value="C-TYPE LECTIN DOMAIN-CONTAINING PROTEIN"/>
    <property type="match status" value="1"/>
</dbReference>
<protein>
    <recommendedName>
        <fullName evidence="1">C-type lectin domain-containing protein</fullName>
    </recommendedName>
</protein>
<dbReference type="InterPro" id="IPR016187">
    <property type="entry name" value="CTDL_fold"/>
</dbReference>
<reference evidence="2 3" key="1">
    <citation type="journal article" date="2023" name="Sci. Data">
        <title>Genome assembly of the Korean intertidal mud-creeper Batillaria attramentaria.</title>
        <authorList>
            <person name="Patra A.K."/>
            <person name="Ho P.T."/>
            <person name="Jun S."/>
            <person name="Lee S.J."/>
            <person name="Kim Y."/>
            <person name="Won Y.J."/>
        </authorList>
    </citation>
    <scope>NUCLEOTIDE SEQUENCE [LARGE SCALE GENOMIC DNA]</scope>
    <source>
        <strain evidence="2">Wonlab-2016</strain>
    </source>
</reference>
<comment type="caution">
    <text evidence="2">The sequence shown here is derived from an EMBL/GenBank/DDBJ whole genome shotgun (WGS) entry which is preliminary data.</text>
</comment>
<dbReference type="Gene3D" id="3.10.100.10">
    <property type="entry name" value="Mannose-Binding Protein A, subunit A"/>
    <property type="match status" value="1"/>
</dbReference>
<evidence type="ECO:0000259" key="1">
    <source>
        <dbReference type="PROSITE" id="PS50041"/>
    </source>
</evidence>
<gene>
    <name evidence="2" type="ORF">BaRGS_00025828</name>
</gene>
<proteinExistence type="predicted"/>
<dbReference type="InterPro" id="IPR050801">
    <property type="entry name" value="Ca-Dep_Lectins_ImmuneDev"/>
</dbReference>
<feature type="non-terminal residue" evidence="2">
    <location>
        <position position="101"/>
    </location>
</feature>
<dbReference type="Proteomes" id="UP001519460">
    <property type="component" value="Unassembled WGS sequence"/>
</dbReference>
<sequence length="101" mass="11306">ASCALFGATLAEIEDSAENEFLRGIGKARNYFCPWLGATDTFSEGHWVWASSQTPLGEGFTDWGATQPNNHGGREDCLCLYPQHGWNDAKCEMHLRYFCEI</sequence>
<keyword evidence="3" id="KW-1185">Reference proteome</keyword>
<feature type="non-terminal residue" evidence="2">
    <location>
        <position position="1"/>
    </location>
</feature>
<dbReference type="PANTHER" id="PTHR22801">
    <property type="entry name" value="LITHOSTATHINE"/>
    <property type="match status" value="1"/>
</dbReference>
<dbReference type="SMART" id="SM00034">
    <property type="entry name" value="CLECT"/>
    <property type="match status" value="1"/>
</dbReference>
<dbReference type="Pfam" id="PF00059">
    <property type="entry name" value="Lectin_C"/>
    <property type="match status" value="1"/>
</dbReference>
<dbReference type="AlphaFoldDB" id="A0ABD0K746"/>
<dbReference type="EMBL" id="JACVVK020000236">
    <property type="protein sequence ID" value="KAK7482928.1"/>
    <property type="molecule type" value="Genomic_DNA"/>
</dbReference>
<evidence type="ECO:0000313" key="3">
    <source>
        <dbReference type="Proteomes" id="UP001519460"/>
    </source>
</evidence>
<dbReference type="PROSITE" id="PS50041">
    <property type="entry name" value="C_TYPE_LECTIN_2"/>
    <property type="match status" value="1"/>
</dbReference>
<name>A0ABD0K746_9CAEN</name>
<feature type="domain" description="C-type lectin" evidence="1">
    <location>
        <begin position="1"/>
        <end position="100"/>
    </location>
</feature>
<dbReference type="InterPro" id="IPR016186">
    <property type="entry name" value="C-type_lectin-like/link_sf"/>
</dbReference>
<dbReference type="InterPro" id="IPR001304">
    <property type="entry name" value="C-type_lectin-like"/>
</dbReference>
<accession>A0ABD0K746</accession>